<feature type="compositionally biased region" description="Polar residues" evidence="1">
    <location>
        <begin position="255"/>
        <end position="267"/>
    </location>
</feature>
<feature type="domain" description="FH2" evidence="2">
    <location>
        <begin position="409"/>
        <end position="702"/>
    </location>
</feature>
<dbReference type="Pfam" id="PF02181">
    <property type="entry name" value="FH2"/>
    <property type="match status" value="2"/>
</dbReference>
<dbReference type="PROSITE" id="PS51444">
    <property type="entry name" value="FH2"/>
    <property type="match status" value="1"/>
</dbReference>
<evidence type="ECO:0000313" key="3">
    <source>
        <dbReference type="EMBL" id="VDN52986.1"/>
    </source>
</evidence>
<dbReference type="WBParaSite" id="DME_0000922201-mRNA-1">
    <property type="protein sequence ID" value="DME_0000922201-mRNA-1"/>
    <property type="gene ID" value="DME_0000922201"/>
</dbReference>
<dbReference type="InterPro" id="IPR015425">
    <property type="entry name" value="FH2_Formin"/>
</dbReference>
<feature type="region of interest" description="Disordered" evidence="1">
    <location>
        <begin position="376"/>
        <end position="397"/>
    </location>
</feature>
<evidence type="ECO:0000259" key="2">
    <source>
        <dbReference type="PROSITE" id="PS51444"/>
    </source>
</evidence>
<dbReference type="Gene3D" id="1.25.10.10">
    <property type="entry name" value="Leucine-rich Repeat Variant"/>
    <property type="match status" value="1"/>
</dbReference>
<dbReference type="SUPFAM" id="SSF101447">
    <property type="entry name" value="Formin homology 2 domain (FH2 domain)"/>
    <property type="match status" value="1"/>
</dbReference>
<dbReference type="PANTHER" id="PTHR46345:SF8">
    <property type="entry name" value="FORMIN 3, ISOFORM B"/>
    <property type="match status" value="1"/>
</dbReference>
<dbReference type="Gene3D" id="1.20.58.2220">
    <property type="entry name" value="Formin, FH2 domain"/>
    <property type="match status" value="2"/>
</dbReference>
<protein>
    <submittedName>
        <fullName evidence="6">FH2 domain-containing protein</fullName>
    </submittedName>
</protein>
<name>A0A0N4UMW9_DRAME</name>
<feature type="region of interest" description="Disordered" evidence="1">
    <location>
        <begin position="233"/>
        <end position="267"/>
    </location>
</feature>
<evidence type="ECO:0000313" key="6">
    <source>
        <dbReference type="WBParaSite" id="DME_0000922201-mRNA-1"/>
    </source>
</evidence>
<proteinExistence type="predicted"/>
<evidence type="ECO:0000256" key="1">
    <source>
        <dbReference type="SAM" id="MobiDB-lite"/>
    </source>
</evidence>
<accession>A0A0N4UMW9</accession>
<dbReference type="EMBL" id="UYYG01000092">
    <property type="protein sequence ID" value="VDN52986.1"/>
    <property type="molecule type" value="Genomic_DNA"/>
</dbReference>
<reference evidence="6" key="1">
    <citation type="submission" date="2017-02" db="UniProtKB">
        <authorList>
            <consortium name="WormBaseParasite"/>
        </authorList>
    </citation>
    <scope>IDENTIFICATION</scope>
</reference>
<sequence>MICNLNAKLETLIEKYRKIDTHHQSKFRRKRTIDEKFLGKNFLKRPKYYFKEIENFKFDLFKLNEANSLAVIDLLNRIIHKKNGFQIVIDCLSCWQDIIGTNYCLETIANEFIHSNDAEVLHSCLTLLNRLLQYAPNAVARIRIDHELKVGIIIFKIKDVILLFHMTSVFYFDVIKEINCFAYYPSIALAYQLNVDARIDYIRASKLSGLFGKFSRSIDDQIDLWITQHSRNPRSSYEENEDIRSDSGESDEGCSMTSTTATSESLSGDNRSQIDLILLQLINILKGETNAVCLTTIEAILSAICSQTDCDKIMNILKNEAENLQNASSKVVHSIKPVISSTVLPTTVASPPPPPPPPPPQTVLLPTALANGCLQPSKGIQAPPAPPPPLNLRRSDNEKKMEIPKALRLKSLPREGAKLKQIQWTKIPAEKILDFDSNKVENVWMSLAKLPENEFYLNFDELESMFSCGERNFIDTTTTLERKQSRKNESISLLCHKRSFNVSIFLRQFKEEYSHYVKFMRNLKPHLWPIYKNFIGIALKFLNLTGPEQVIENIKEGKGELIGYERLHTLQTILPDNEEMEILRGFSGDITQLGLAEQFFLNLTTVNDYSLKLNCLILKEELKNIFNIVQPQIDIILTALSEIKDSESLRKIFCILLQVGNFLNANGNCGNAIGFRLNSLWKIIDMKAAKQSLTLIHFIATK</sequence>
<dbReference type="Proteomes" id="UP000274756">
    <property type="component" value="Unassembled WGS sequence"/>
</dbReference>
<dbReference type="OrthoDB" id="26518at2759"/>
<reference evidence="3 5" key="2">
    <citation type="submission" date="2018-11" db="EMBL/GenBank/DDBJ databases">
        <authorList>
            <consortium name="Pathogen Informatics"/>
        </authorList>
    </citation>
    <scope>NUCLEOTIDE SEQUENCE [LARGE SCALE GENOMIC DNA]</scope>
</reference>
<dbReference type="InterPro" id="IPR016024">
    <property type="entry name" value="ARM-type_fold"/>
</dbReference>
<dbReference type="Proteomes" id="UP000038040">
    <property type="component" value="Unplaced"/>
</dbReference>
<evidence type="ECO:0000313" key="5">
    <source>
        <dbReference type="Proteomes" id="UP000274756"/>
    </source>
</evidence>
<dbReference type="InterPro" id="IPR042201">
    <property type="entry name" value="FH2_Formin_sf"/>
</dbReference>
<dbReference type="SUPFAM" id="SSF48371">
    <property type="entry name" value="ARM repeat"/>
    <property type="match status" value="1"/>
</dbReference>
<organism evidence="4 6">
    <name type="scientific">Dracunculus medinensis</name>
    <name type="common">Guinea worm</name>
    <dbReference type="NCBI Taxonomy" id="318479"/>
    <lineage>
        <taxon>Eukaryota</taxon>
        <taxon>Metazoa</taxon>
        <taxon>Ecdysozoa</taxon>
        <taxon>Nematoda</taxon>
        <taxon>Chromadorea</taxon>
        <taxon>Rhabditida</taxon>
        <taxon>Spirurina</taxon>
        <taxon>Dracunculoidea</taxon>
        <taxon>Dracunculidae</taxon>
        <taxon>Dracunculus</taxon>
    </lineage>
</organism>
<dbReference type="STRING" id="318479.A0A0N4UMW9"/>
<dbReference type="InterPro" id="IPR011989">
    <property type="entry name" value="ARM-like"/>
</dbReference>
<evidence type="ECO:0000313" key="4">
    <source>
        <dbReference type="Proteomes" id="UP000038040"/>
    </source>
</evidence>
<gene>
    <name evidence="3" type="ORF">DME_LOCUS2959</name>
</gene>
<dbReference type="AlphaFoldDB" id="A0A0N4UMW9"/>
<keyword evidence="5" id="KW-1185">Reference proteome</keyword>
<dbReference type="PANTHER" id="PTHR46345">
    <property type="entry name" value="INVERTED FORMIN-2"/>
    <property type="match status" value="1"/>
</dbReference>